<comment type="caution">
    <text evidence="1">The sequence shown here is derived from an EMBL/GenBank/DDBJ whole genome shotgun (WGS) entry which is preliminary data.</text>
</comment>
<dbReference type="AlphaFoldDB" id="A0AAE1DRV2"/>
<proteinExistence type="predicted"/>
<dbReference type="EMBL" id="JAWDGP010002843">
    <property type="protein sequence ID" value="KAK3779368.1"/>
    <property type="molecule type" value="Genomic_DNA"/>
</dbReference>
<name>A0AAE1DRV2_9GAST</name>
<reference evidence="1" key="1">
    <citation type="journal article" date="2023" name="G3 (Bethesda)">
        <title>A reference genome for the long-term kleptoplast-retaining sea slug Elysia crispata morphotype clarki.</title>
        <authorList>
            <person name="Eastman K.E."/>
            <person name="Pendleton A.L."/>
            <person name="Shaikh M.A."/>
            <person name="Suttiyut T."/>
            <person name="Ogas R."/>
            <person name="Tomko P."/>
            <person name="Gavelis G."/>
            <person name="Widhalm J.R."/>
            <person name="Wisecaver J.H."/>
        </authorList>
    </citation>
    <scope>NUCLEOTIDE SEQUENCE</scope>
    <source>
        <strain evidence="1">ECLA1</strain>
    </source>
</reference>
<evidence type="ECO:0000313" key="1">
    <source>
        <dbReference type="EMBL" id="KAK3779368.1"/>
    </source>
</evidence>
<evidence type="ECO:0000313" key="2">
    <source>
        <dbReference type="Proteomes" id="UP001283361"/>
    </source>
</evidence>
<accession>A0AAE1DRV2</accession>
<protein>
    <submittedName>
        <fullName evidence="1">Uncharacterized protein</fullName>
    </submittedName>
</protein>
<organism evidence="1 2">
    <name type="scientific">Elysia crispata</name>
    <name type="common">lettuce slug</name>
    <dbReference type="NCBI Taxonomy" id="231223"/>
    <lineage>
        <taxon>Eukaryota</taxon>
        <taxon>Metazoa</taxon>
        <taxon>Spiralia</taxon>
        <taxon>Lophotrochozoa</taxon>
        <taxon>Mollusca</taxon>
        <taxon>Gastropoda</taxon>
        <taxon>Heterobranchia</taxon>
        <taxon>Euthyneura</taxon>
        <taxon>Panpulmonata</taxon>
        <taxon>Sacoglossa</taxon>
        <taxon>Placobranchoidea</taxon>
        <taxon>Plakobranchidae</taxon>
        <taxon>Elysia</taxon>
    </lineage>
</organism>
<gene>
    <name evidence="1" type="ORF">RRG08_052590</name>
</gene>
<dbReference type="Proteomes" id="UP001283361">
    <property type="component" value="Unassembled WGS sequence"/>
</dbReference>
<keyword evidence="2" id="KW-1185">Reference proteome</keyword>
<sequence>MIHIVQEKRINILAGESSMQAGLRYKLSFSYIKDIKKNIVVVNMTLENDAENNSTVPGVIHRIQSAEVLDVWQEEVGGGETLGISGCLVQLVRNKTGAN</sequence>